<evidence type="ECO:0000313" key="2">
    <source>
        <dbReference type="EMBL" id="KAF2127717.1"/>
    </source>
</evidence>
<reference evidence="2" key="1">
    <citation type="journal article" date="2020" name="Stud. Mycol.">
        <title>101 Dothideomycetes genomes: a test case for predicting lifestyles and emergence of pathogens.</title>
        <authorList>
            <person name="Haridas S."/>
            <person name="Albert R."/>
            <person name="Binder M."/>
            <person name="Bloem J."/>
            <person name="Labutti K."/>
            <person name="Salamov A."/>
            <person name="Andreopoulos B."/>
            <person name="Baker S."/>
            <person name="Barry K."/>
            <person name="Bills G."/>
            <person name="Bluhm B."/>
            <person name="Cannon C."/>
            <person name="Castanera R."/>
            <person name="Culley D."/>
            <person name="Daum C."/>
            <person name="Ezra D."/>
            <person name="Gonzalez J."/>
            <person name="Henrissat B."/>
            <person name="Kuo A."/>
            <person name="Liang C."/>
            <person name="Lipzen A."/>
            <person name="Lutzoni F."/>
            <person name="Magnuson J."/>
            <person name="Mondo S."/>
            <person name="Nolan M."/>
            <person name="Ohm R."/>
            <person name="Pangilinan J."/>
            <person name="Park H.-J."/>
            <person name="Ramirez L."/>
            <person name="Alfaro M."/>
            <person name="Sun H."/>
            <person name="Tritt A."/>
            <person name="Yoshinaga Y."/>
            <person name="Zwiers L.-H."/>
            <person name="Turgeon B."/>
            <person name="Goodwin S."/>
            <person name="Spatafora J."/>
            <person name="Crous P."/>
            <person name="Grigoriev I."/>
        </authorList>
    </citation>
    <scope>NUCLEOTIDE SEQUENCE</scope>
    <source>
        <strain evidence="2">CBS 119687</strain>
    </source>
</reference>
<dbReference type="Proteomes" id="UP000799771">
    <property type="component" value="Unassembled WGS sequence"/>
</dbReference>
<accession>A0A6A6AA38</accession>
<dbReference type="OrthoDB" id="48036at2759"/>
<sequence length="277" mass="31211">MDLVQYDSHAFSRMYETARRDTSDADTVPRDGDTSNLSERLQGLLQVTRTANEVDKERISLEEFLTRLQRERTETSAVQTEQVKLSVGELICDTLRNALNELNVSRDEGTQTTVPLHTNSQTTQTELQSVCFEELLEQARHEAYQRGLDDGKADGLKEGEIRGRMVGEVEGFAAGRIQGRAEGFEDARKVELQRDLEIGKQLGGKESHAEGEHRMEEEEEEKNKTPERLPVVEKLVVKQVNGVNGVKRTRTSTTTDPAKDPFNSLLVFVKEKHVNGK</sequence>
<protein>
    <recommendedName>
        <fullName evidence="4">Essential protein Yae1 N-terminal domain-containing protein</fullName>
    </recommendedName>
</protein>
<keyword evidence="3" id="KW-1185">Reference proteome</keyword>
<evidence type="ECO:0008006" key="4">
    <source>
        <dbReference type="Google" id="ProtNLM"/>
    </source>
</evidence>
<evidence type="ECO:0000313" key="3">
    <source>
        <dbReference type="Proteomes" id="UP000799771"/>
    </source>
</evidence>
<gene>
    <name evidence="2" type="ORF">P153DRAFT_398298</name>
</gene>
<dbReference type="AlphaFoldDB" id="A0A6A6AA38"/>
<name>A0A6A6AA38_9PLEO</name>
<proteinExistence type="predicted"/>
<evidence type="ECO:0000256" key="1">
    <source>
        <dbReference type="SAM" id="MobiDB-lite"/>
    </source>
</evidence>
<dbReference type="GeneID" id="54412062"/>
<feature type="region of interest" description="Disordered" evidence="1">
    <location>
        <begin position="198"/>
        <end position="230"/>
    </location>
</feature>
<dbReference type="RefSeq" id="XP_033522106.1">
    <property type="nucleotide sequence ID" value="XM_033671630.1"/>
</dbReference>
<organism evidence="2 3">
    <name type="scientific">Dothidotthia symphoricarpi CBS 119687</name>
    <dbReference type="NCBI Taxonomy" id="1392245"/>
    <lineage>
        <taxon>Eukaryota</taxon>
        <taxon>Fungi</taxon>
        <taxon>Dikarya</taxon>
        <taxon>Ascomycota</taxon>
        <taxon>Pezizomycotina</taxon>
        <taxon>Dothideomycetes</taxon>
        <taxon>Pleosporomycetidae</taxon>
        <taxon>Pleosporales</taxon>
        <taxon>Dothidotthiaceae</taxon>
        <taxon>Dothidotthia</taxon>
    </lineage>
</organism>
<dbReference type="EMBL" id="ML977510">
    <property type="protein sequence ID" value="KAF2127717.1"/>
    <property type="molecule type" value="Genomic_DNA"/>
</dbReference>